<organism evidence="1 2">
    <name type="scientific">Durusdinium trenchii</name>
    <dbReference type="NCBI Taxonomy" id="1381693"/>
    <lineage>
        <taxon>Eukaryota</taxon>
        <taxon>Sar</taxon>
        <taxon>Alveolata</taxon>
        <taxon>Dinophyceae</taxon>
        <taxon>Suessiales</taxon>
        <taxon>Symbiodiniaceae</taxon>
        <taxon>Durusdinium</taxon>
    </lineage>
</organism>
<evidence type="ECO:0000313" key="2">
    <source>
        <dbReference type="Proteomes" id="UP001642484"/>
    </source>
</evidence>
<sequence>TPWSRVLQSTKRVLDEKVALEKLDGCAAALKKVISSVKSWSDEKIDPKITEQICQDAKASKQCLDVVTVCKGSSDEDSVAKATSLEEEVKELRQLIDSEFHSSLELSDFLDGQWQKQQCALTTSGFSELDPLPMLQRVCAVRGLLLHEEEVANSILMELGSTLYKFSQDLPEESALVLSEDIIKRCLAVHGALDSLLGKSKSTEKLPDWVQHFESALARFSSALCSATTVWVKNKTQQGEKADVLKLFQECPPPRTLVSLCNIAAILDQMKFLEDLKVPEPTDLFEELSIRMKTFVKVESLDYPTLADLFPDLSPTVASYTKSVQTNVLDEVGKLRKCIQKNAERIVKYRKILPAVEIWQLDGVKDLCVESPEVENDMKGLTRFVENCNGFDGWCRSSLALMKGSTWKSHDVFQAFTAIKKEMEASRKDASKIVACTSFVVILENPKLQKESLDVKLSHVRKISLFVSQKFGLSLTDLPPALKTRVDAFGRDPAEVPATKGKGAK</sequence>
<feature type="non-terminal residue" evidence="1">
    <location>
        <position position="505"/>
    </location>
</feature>
<proteinExistence type="predicted"/>
<comment type="caution">
    <text evidence="1">The sequence shown here is derived from an EMBL/GenBank/DDBJ whole genome shotgun (WGS) entry which is preliminary data.</text>
</comment>
<name>A0ABP0J1V0_9DINO</name>
<dbReference type="EMBL" id="CAXAMN010004219">
    <property type="protein sequence ID" value="CAK9008214.1"/>
    <property type="molecule type" value="Genomic_DNA"/>
</dbReference>
<keyword evidence="2" id="KW-1185">Reference proteome</keyword>
<dbReference type="Proteomes" id="UP001642484">
    <property type="component" value="Unassembled WGS sequence"/>
</dbReference>
<feature type="non-terminal residue" evidence="1">
    <location>
        <position position="1"/>
    </location>
</feature>
<gene>
    <name evidence="1" type="ORF">CCMP2556_LOCUS9162</name>
</gene>
<evidence type="ECO:0000313" key="1">
    <source>
        <dbReference type="EMBL" id="CAK9008214.1"/>
    </source>
</evidence>
<accession>A0ABP0J1V0</accession>
<protein>
    <submittedName>
        <fullName evidence="1">Uncharacterized protein</fullName>
    </submittedName>
</protein>
<reference evidence="1 2" key="1">
    <citation type="submission" date="2024-02" db="EMBL/GenBank/DDBJ databases">
        <authorList>
            <person name="Chen Y."/>
            <person name="Shah S."/>
            <person name="Dougan E. K."/>
            <person name="Thang M."/>
            <person name="Chan C."/>
        </authorList>
    </citation>
    <scope>NUCLEOTIDE SEQUENCE [LARGE SCALE GENOMIC DNA]</scope>
</reference>